<dbReference type="PANTHER" id="PTHR30589">
    <property type="entry name" value="PROLIPOPROTEIN DIACYLGLYCERYL TRANSFERASE"/>
    <property type="match status" value="1"/>
</dbReference>
<protein>
    <recommendedName>
        <fullName evidence="9">Dolichol kinase</fullName>
    </recommendedName>
</protein>
<evidence type="ECO:0008006" key="9">
    <source>
        <dbReference type="Google" id="ProtNLM"/>
    </source>
</evidence>
<feature type="transmembrane region" description="Helical" evidence="6">
    <location>
        <begin position="181"/>
        <end position="202"/>
    </location>
</feature>
<evidence type="ECO:0000256" key="2">
    <source>
        <dbReference type="ARBA" id="ARBA00022679"/>
    </source>
</evidence>
<proteinExistence type="predicted"/>
<dbReference type="Proteomes" id="UP001497453">
    <property type="component" value="Chromosome 7"/>
</dbReference>
<gene>
    <name evidence="7" type="ORF">GFSPODELE1_LOCUS9349</name>
</gene>
<organism evidence="7 8">
    <name type="scientific">Somion occarium</name>
    <dbReference type="NCBI Taxonomy" id="3059160"/>
    <lineage>
        <taxon>Eukaryota</taxon>
        <taxon>Fungi</taxon>
        <taxon>Dikarya</taxon>
        <taxon>Basidiomycota</taxon>
        <taxon>Agaricomycotina</taxon>
        <taxon>Agaricomycetes</taxon>
        <taxon>Polyporales</taxon>
        <taxon>Cerrenaceae</taxon>
        <taxon>Somion</taxon>
    </lineage>
</organism>
<evidence type="ECO:0000313" key="7">
    <source>
        <dbReference type="EMBL" id="CAL1713522.1"/>
    </source>
</evidence>
<evidence type="ECO:0000256" key="4">
    <source>
        <dbReference type="ARBA" id="ARBA00022989"/>
    </source>
</evidence>
<keyword evidence="4 6" id="KW-1133">Transmembrane helix</keyword>
<reference evidence="8" key="1">
    <citation type="submission" date="2024-04" db="EMBL/GenBank/DDBJ databases">
        <authorList>
            <person name="Shaw F."/>
            <person name="Minotto A."/>
        </authorList>
    </citation>
    <scope>NUCLEOTIDE SEQUENCE [LARGE SCALE GENOMIC DNA]</scope>
</reference>
<keyword evidence="3 6" id="KW-0812">Transmembrane</keyword>
<evidence type="ECO:0000256" key="6">
    <source>
        <dbReference type="SAM" id="Phobius"/>
    </source>
</evidence>
<feature type="transmembrane region" description="Helical" evidence="6">
    <location>
        <begin position="20"/>
        <end position="38"/>
    </location>
</feature>
<feature type="transmembrane region" description="Helical" evidence="6">
    <location>
        <begin position="147"/>
        <end position="169"/>
    </location>
</feature>
<name>A0ABP1E0L6_9APHY</name>
<feature type="transmembrane region" description="Helical" evidence="6">
    <location>
        <begin position="59"/>
        <end position="84"/>
    </location>
</feature>
<feature type="transmembrane region" description="Helical" evidence="6">
    <location>
        <begin position="264"/>
        <end position="283"/>
    </location>
</feature>
<sequence length="587" mass="63115">MTSNNSPGSDHAISQASVDVYLRFLLGSTLWYFTERSIHVFLKRFYPEAYQHIVTHSKIVVFVALCMASIVTTITAPICLTAFLTSSGPLNFASPGAAEYCLGSRGLLWTQELFRLGNSSEVLKHHTLALLSLGYVLKNKIPAKGLYGLYASLITEVGFKVVWIFGALGNTIETSLWARRIETMAVALLLPVRWPTVLAAMWEVVMMPAGAATFAQKVVCLASIAVYATYFTTSFVRRVKKLGLISGSWFKPGFIGVGRLRMSIYGLCVSLGFLPSFAGVVYLHDHFSSQSKLAQDLLHYDVLGNILLRGTIASIVGSWSMALICDAVSKHDSVELSISSLLLRRFYVQGAVIGGGLAVWISPELGQHTKVDLLASIAVVLPLYEAIGRIGCHFAGCCHGILWSNFENTHPRIARIIKPYTPTVTYIAADNTATRKTPLLKGQSLIAVQLAMAIAYAASAVIVMVLLGSHVVGLVEAGTISMLLHGSVRILAECVRGDDRALMSTRIAGGGKGHPKGITVSLPMLFSLMEVGLATALLLSGCEMKGGEEATVSVIFANKPEGLGFLVNVALSIVSLCICYGLSYSSP</sequence>
<dbReference type="PANTHER" id="PTHR30589:SF0">
    <property type="entry name" value="PHOSPHATIDYLGLYCEROL--PROLIPOPROTEIN DIACYLGLYCERYL TRANSFERASE"/>
    <property type="match status" value="1"/>
</dbReference>
<accession>A0ABP1E0L6</accession>
<dbReference type="InterPro" id="IPR001640">
    <property type="entry name" value="Lgt"/>
</dbReference>
<feature type="transmembrane region" description="Helical" evidence="6">
    <location>
        <begin position="522"/>
        <end position="542"/>
    </location>
</feature>
<keyword evidence="1" id="KW-1003">Cell membrane</keyword>
<feature type="transmembrane region" description="Helical" evidence="6">
    <location>
        <begin position="563"/>
        <end position="583"/>
    </location>
</feature>
<keyword evidence="5 6" id="KW-0472">Membrane</keyword>
<evidence type="ECO:0000256" key="3">
    <source>
        <dbReference type="ARBA" id="ARBA00022692"/>
    </source>
</evidence>
<keyword evidence="2" id="KW-0808">Transferase</keyword>
<feature type="transmembrane region" description="Helical" evidence="6">
    <location>
        <begin position="445"/>
        <end position="467"/>
    </location>
</feature>
<evidence type="ECO:0000313" key="8">
    <source>
        <dbReference type="Proteomes" id="UP001497453"/>
    </source>
</evidence>
<keyword evidence="8" id="KW-1185">Reference proteome</keyword>
<feature type="transmembrane region" description="Helical" evidence="6">
    <location>
        <begin position="214"/>
        <end position="236"/>
    </location>
</feature>
<feature type="transmembrane region" description="Helical" evidence="6">
    <location>
        <begin position="303"/>
        <end position="325"/>
    </location>
</feature>
<evidence type="ECO:0000256" key="5">
    <source>
        <dbReference type="ARBA" id="ARBA00023136"/>
    </source>
</evidence>
<dbReference type="EMBL" id="OZ037950">
    <property type="protein sequence ID" value="CAL1713522.1"/>
    <property type="molecule type" value="Genomic_DNA"/>
</dbReference>
<dbReference type="Pfam" id="PF01790">
    <property type="entry name" value="LGT"/>
    <property type="match status" value="1"/>
</dbReference>
<evidence type="ECO:0000256" key="1">
    <source>
        <dbReference type="ARBA" id="ARBA00022475"/>
    </source>
</evidence>